<evidence type="ECO:0000313" key="4">
    <source>
        <dbReference type="Proteomes" id="UP001461163"/>
    </source>
</evidence>
<dbReference type="InterPro" id="IPR036514">
    <property type="entry name" value="SGNH_hydro_sf"/>
</dbReference>
<dbReference type="Proteomes" id="UP001461163">
    <property type="component" value="Unassembled WGS sequence"/>
</dbReference>
<organism evidence="3 4">
    <name type="scientific">Paraglaciecola mesophila</name>
    <dbReference type="NCBI Taxonomy" id="197222"/>
    <lineage>
        <taxon>Bacteria</taxon>
        <taxon>Pseudomonadati</taxon>
        <taxon>Pseudomonadota</taxon>
        <taxon>Gammaproteobacteria</taxon>
        <taxon>Alteromonadales</taxon>
        <taxon>Alteromonadaceae</taxon>
        <taxon>Paraglaciecola</taxon>
    </lineage>
</organism>
<dbReference type="PANTHER" id="PTHR22901">
    <property type="entry name" value="SIALATE O-ACETYLESTERASE"/>
    <property type="match status" value="1"/>
</dbReference>
<dbReference type="InterPro" id="IPR008979">
    <property type="entry name" value="Galactose-bd-like_sf"/>
</dbReference>
<dbReference type="SUPFAM" id="SSF49785">
    <property type="entry name" value="Galactose-binding domain-like"/>
    <property type="match status" value="1"/>
</dbReference>
<sequence>MANVILIGILFFIGGMNKVQALTLSPLFSDHMVLQREKPQRIWGQAPPGHKITVSLLGQRYLTQSDHNGNWETVLPAHDKAGPFTLTIDADDSKTIHDVYFGEVWIASGQSNMEWKLKGDVVGNEQEISTANLPLIRFFDIPDTVASTKQRHLPVSHWQVASPETVGYFSAVAWFFARKLQEQEDVAVGIIESNWGGTPAESWIDLDVVAATPSYAQKSAKVKTRQNWPEILADNEAKSIKKWQRINDLKSASEQDAIGLDYDDGHWQHIELPNKTPLYDFVWLRREFTLKNLPDSPITLSFGDIVQNAFIFINGQHLASEDWKTNESVHAIPAALLRQGRNIITLRVNSDWNNQVTIGKKGQIYLDIDGVKSDISSHWRLNNNIEAPMPKVINYSFTPSFLYNAMIYPLLPYTAKGVIWYQGESNINKHEYYHTLFSNLITNWRERAQAPELPFLFVQISAYLPPSELQPNSKWAYLRDAQRQTLFVPNTGMAVSIDVGSADDLHPKQKRQVGERLWRQAASKVYGLSLVASGPDFVGLSANQGKIELEFNNAEGLSTADNTPLKGFTIAGADKVFRKAIAHIEGSKVIVSHPEINKPVAVRYAWADNPVANLTNNENLPAVPFRTDDWSMEEVNAK</sequence>
<dbReference type="RefSeq" id="WP_342880503.1">
    <property type="nucleotide sequence ID" value="NZ_JBBMQS010000001.1"/>
</dbReference>
<protein>
    <submittedName>
        <fullName evidence="3">Sialate O-acetylesterase</fullName>
    </submittedName>
</protein>
<gene>
    <name evidence="3" type="ORF">WNY77_00260</name>
</gene>
<keyword evidence="4" id="KW-1185">Reference proteome</keyword>
<evidence type="ECO:0000313" key="3">
    <source>
        <dbReference type="EMBL" id="MEM5495819.1"/>
    </source>
</evidence>
<proteinExistence type="predicted"/>
<comment type="caution">
    <text evidence="3">The sequence shown here is derived from an EMBL/GenBank/DDBJ whole genome shotgun (WGS) entry which is preliminary data.</text>
</comment>
<name>A0ABU9SPK9_9ALTE</name>
<accession>A0ABU9SPK9</accession>
<dbReference type="EMBL" id="JBBMQS010000001">
    <property type="protein sequence ID" value="MEM5495819.1"/>
    <property type="molecule type" value="Genomic_DNA"/>
</dbReference>
<dbReference type="PANTHER" id="PTHR22901:SF0">
    <property type="entry name" value="SIALATE O-ACETYLESTERASE"/>
    <property type="match status" value="1"/>
</dbReference>
<evidence type="ECO:0000259" key="2">
    <source>
        <dbReference type="Pfam" id="PF03629"/>
    </source>
</evidence>
<reference evidence="3 4" key="1">
    <citation type="submission" date="2024-03" db="EMBL/GenBank/DDBJ databases">
        <title>Community enrichment and isolation of bacterial strains for fucoidan degradation.</title>
        <authorList>
            <person name="Sichert A."/>
        </authorList>
    </citation>
    <scope>NUCLEOTIDE SEQUENCE [LARGE SCALE GENOMIC DNA]</scope>
    <source>
        <strain evidence="3 4">AS12</strain>
    </source>
</reference>
<feature type="domain" description="Sialate O-acetylesterase" evidence="2">
    <location>
        <begin position="402"/>
        <end position="520"/>
    </location>
</feature>
<dbReference type="Pfam" id="PF03629">
    <property type="entry name" value="SASA"/>
    <property type="match status" value="1"/>
</dbReference>
<dbReference type="InterPro" id="IPR005181">
    <property type="entry name" value="SASA"/>
</dbReference>
<dbReference type="InterPro" id="IPR039329">
    <property type="entry name" value="SIAE"/>
</dbReference>
<dbReference type="SUPFAM" id="SSF52266">
    <property type="entry name" value="SGNH hydrolase"/>
    <property type="match status" value="1"/>
</dbReference>
<dbReference type="Gene3D" id="3.40.50.1110">
    <property type="entry name" value="SGNH hydrolase"/>
    <property type="match status" value="2"/>
</dbReference>
<keyword evidence="1" id="KW-0378">Hydrolase</keyword>
<evidence type="ECO:0000256" key="1">
    <source>
        <dbReference type="ARBA" id="ARBA00022801"/>
    </source>
</evidence>